<protein>
    <submittedName>
        <fullName evidence="1">Uncharacterized protein</fullName>
    </submittedName>
</protein>
<proteinExistence type="predicted"/>
<reference evidence="1" key="1">
    <citation type="submission" date="2019-08" db="EMBL/GenBank/DDBJ databases">
        <authorList>
            <person name="Kucharzyk K."/>
            <person name="Murdoch R.W."/>
            <person name="Higgins S."/>
            <person name="Loffler F."/>
        </authorList>
    </citation>
    <scope>NUCLEOTIDE SEQUENCE</scope>
</reference>
<gene>
    <name evidence="1" type="ORF">SDC9_176263</name>
</gene>
<organism evidence="1">
    <name type="scientific">bioreactor metagenome</name>
    <dbReference type="NCBI Taxonomy" id="1076179"/>
    <lineage>
        <taxon>unclassified sequences</taxon>
        <taxon>metagenomes</taxon>
        <taxon>ecological metagenomes</taxon>
    </lineage>
</organism>
<comment type="caution">
    <text evidence="1">The sequence shown here is derived from an EMBL/GenBank/DDBJ whole genome shotgun (WGS) entry which is preliminary data.</text>
</comment>
<sequence length="120" mass="13549">MEIDPGFRIGPYGAADLLSVFLIQLLHILQKQMPPDTAPAGNRHHGIEVRDFHEIAEFVTEEMYTPRQSASVLIAIIHQHLILLIDEQGGKVMISLFVIRENDENGPLPIPGYLRIKIRC</sequence>
<accession>A0A645GPH3</accession>
<dbReference type="EMBL" id="VSSQ01079253">
    <property type="protein sequence ID" value="MPN28818.1"/>
    <property type="molecule type" value="Genomic_DNA"/>
</dbReference>
<name>A0A645GPH3_9ZZZZ</name>
<evidence type="ECO:0000313" key="1">
    <source>
        <dbReference type="EMBL" id="MPN28818.1"/>
    </source>
</evidence>
<dbReference type="AlphaFoldDB" id="A0A645GPH3"/>